<dbReference type="EMBL" id="JAVHNR010000003">
    <property type="protein sequence ID" value="KAK6347451.1"/>
    <property type="molecule type" value="Genomic_DNA"/>
</dbReference>
<protein>
    <submittedName>
        <fullName evidence="2">Uncharacterized protein</fullName>
    </submittedName>
</protein>
<feature type="region of interest" description="Disordered" evidence="1">
    <location>
        <begin position="118"/>
        <end position="137"/>
    </location>
</feature>
<dbReference type="GO" id="GO:0006508">
    <property type="term" value="P:proteolysis"/>
    <property type="evidence" value="ECO:0007669"/>
    <property type="project" value="InterPro"/>
</dbReference>
<dbReference type="SUPFAM" id="SSF52743">
    <property type="entry name" value="Subtilisin-like"/>
    <property type="match status" value="1"/>
</dbReference>
<keyword evidence="3" id="KW-1185">Reference proteome</keyword>
<sequence length="510" mass="57405">MTIGIVFKKDQSGSASYHKKFDEELKDYFGADIFEAEGEWVPKAYCAKWKKDYRPFCIVKNIDIEVFVEFFSLNAWLVEGYAGVLEAWQMLTLAQKMMYDDEERILRRPYVRRDTMARRSAGKAQYPDPLGSEFTTGNHTEDLATLKKRAPVEAVDSSFDVRFLTTPPLTVAESERMQIASFGVPEKAWLEESQGEGVNIYLLDSGFVEEAKKHPEFSETVGKEGRIKGWLHHPTLSGNETDYDRQTTDQEIRGTCGISKILGRRGGLAKRANVWIAPSSRMPWLWSSLTHIDQLVAIKGHILSNREKDPRYKALVHINQEILEYRAPGERQEYYWRDPNLRLTKNEEAWIGRVSDLADEALKSLLKVKDIIMVTSAGGPTVRFTSSSWPARRGHEYGNMIVVGSVNTLGRVSGVREDEIAKIYAIGTGVEVPFLRILPDKTFIQGGYESVENGNHAALAVTGILATHLSANKEWNTAAAMRKLYGDSYPRFSGGPRVAWTGVRPPSGKA</sequence>
<dbReference type="Gene3D" id="3.40.50.200">
    <property type="entry name" value="Peptidase S8/S53 domain"/>
    <property type="match status" value="1"/>
</dbReference>
<evidence type="ECO:0000313" key="3">
    <source>
        <dbReference type="Proteomes" id="UP001313282"/>
    </source>
</evidence>
<name>A0AAN8NWN9_9PEZI</name>
<evidence type="ECO:0000256" key="1">
    <source>
        <dbReference type="SAM" id="MobiDB-lite"/>
    </source>
</evidence>
<dbReference type="InterPro" id="IPR036852">
    <property type="entry name" value="Peptidase_S8/S53_dom_sf"/>
</dbReference>
<accession>A0AAN8NWN9</accession>
<organism evidence="2 3">
    <name type="scientific">Orbilia javanica</name>
    <dbReference type="NCBI Taxonomy" id="47235"/>
    <lineage>
        <taxon>Eukaryota</taxon>
        <taxon>Fungi</taxon>
        <taxon>Dikarya</taxon>
        <taxon>Ascomycota</taxon>
        <taxon>Pezizomycotina</taxon>
        <taxon>Orbiliomycetes</taxon>
        <taxon>Orbiliales</taxon>
        <taxon>Orbiliaceae</taxon>
        <taxon>Orbilia</taxon>
    </lineage>
</organism>
<evidence type="ECO:0000313" key="2">
    <source>
        <dbReference type="EMBL" id="KAK6347451.1"/>
    </source>
</evidence>
<comment type="caution">
    <text evidence="2">The sequence shown here is derived from an EMBL/GenBank/DDBJ whole genome shotgun (WGS) entry which is preliminary data.</text>
</comment>
<reference evidence="2 3" key="1">
    <citation type="submission" date="2019-10" db="EMBL/GenBank/DDBJ databases">
        <authorList>
            <person name="Palmer J.M."/>
        </authorList>
    </citation>
    <scope>NUCLEOTIDE SEQUENCE [LARGE SCALE GENOMIC DNA]</scope>
    <source>
        <strain evidence="2 3">TWF718</strain>
    </source>
</reference>
<proteinExistence type="predicted"/>
<dbReference type="AlphaFoldDB" id="A0AAN8NWN9"/>
<gene>
    <name evidence="2" type="ORF">TWF718_005293</name>
</gene>
<dbReference type="Proteomes" id="UP001313282">
    <property type="component" value="Unassembled WGS sequence"/>
</dbReference>
<dbReference type="GO" id="GO:0004252">
    <property type="term" value="F:serine-type endopeptidase activity"/>
    <property type="evidence" value="ECO:0007669"/>
    <property type="project" value="InterPro"/>
</dbReference>